<evidence type="ECO:0000313" key="3">
    <source>
        <dbReference type="Proteomes" id="UP000433575"/>
    </source>
</evidence>
<dbReference type="EMBL" id="WKPJ01000004">
    <property type="protein sequence ID" value="MSA88613.1"/>
    <property type="molecule type" value="Genomic_DNA"/>
</dbReference>
<protein>
    <submittedName>
        <fullName evidence="1">Uncharacterized protein</fullName>
    </submittedName>
</protein>
<gene>
    <name evidence="2" type="ORF">GKD88_03400</name>
    <name evidence="1" type="ORF">GKE08_04670</name>
</gene>
<comment type="caution">
    <text evidence="1">The sequence shown here is derived from an EMBL/GenBank/DDBJ whole genome shotgun (WGS) entry which is preliminary data.</text>
</comment>
<evidence type="ECO:0000313" key="4">
    <source>
        <dbReference type="Proteomes" id="UP000480929"/>
    </source>
</evidence>
<proteinExistence type="predicted"/>
<evidence type="ECO:0000313" key="1">
    <source>
        <dbReference type="EMBL" id="MSA88613.1"/>
    </source>
</evidence>
<dbReference type="Proteomes" id="UP000433575">
    <property type="component" value="Unassembled WGS sequence"/>
</dbReference>
<name>A0A6N7S3Z3_9FIRM</name>
<evidence type="ECO:0000313" key="2">
    <source>
        <dbReference type="EMBL" id="MSC32160.1"/>
    </source>
</evidence>
<dbReference type="EMBL" id="WKPI01000003">
    <property type="protein sequence ID" value="MSC32160.1"/>
    <property type="molecule type" value="Genomic_DNA"/>
</dbReference>
<reference evidence="3 4" key="1">
    <citation type="journal article" date="2019" name="Nat. Med.">
        <title>A library of human gut bacterial isolates paired with longitudinal multiomics data enables mechanistic microbiome research.</title>
        <authorList>
            <person name="Poyet M."/>
            <person name="Groussin M."/>
            <person name="Gibbons S.M."/>
            <person name="Avila-Pacheco J."/>
            <person name="Jiang X."/>
            <person name="Kearney S.M."/>
            <person name="Perrotta A.R."/>
            <person name="Berdy B."/>
            <person name="Zhao S."/>
            <person name="Lieberman T.D."/>
            <person name="Swanson P.K."/>
            <person name="Smith M."/>
            <person name="Roesemann S."/>
            <person name="Alexander J.E."/>
            <person name="Rich S.A."/>
            <person name="Livny J."/>
            <person name="Vlamakis H."/>
            <person name="Clish C."/>
            <person name="Bullock K."/>
            <person name="Deik A."/>
            <person name="Scott J."/>
            <person name="Pierce K.A."/>
            <person name="Xavier R.J."/>
            <person name="Alm E.J."/>
        </authorList>
    </citation>
    <scope>NUCLEOTIDE SEQUENCE [LARGE SCALE GENOMIC DNA]</scope>
    <source>
        <strain evidence="1 3">BIOML-A4</strain>
        <strain evidence="2 4">BIOML-A5</strain>
    </source>
</reference>
<accession>A0A6N7S3Z3</accession>
<sequence length="65" mass="7233">MSKIGLFIRSLIIATLILGVIPTSVSAKTVENKSVNGIVEEANPNSIEYYIPMMELIIKWLEKVL</sequence>
<organism evidence="1 3">
    <name type="scientific">Holdemania massiliensis</name>
    <dbReference type="NCBI Taxonomy" id="1468449"/>
    <lineage>
        <taxon>Bacteria</taxon>
        <taxon>Bacillati</taxon>
        <taxon>Bacillota</taxon>
        <taxon>Erysipelotrichia</taxon>
        <taxon>Erysipelotrichales</taxon>
        <taxon>Erysipelotrichaceae</taxon>
        <taxon>Holdemania</taxon>
    </lineage>
</organism>
<keyword evidence="4" id="KW-1185">Reference proteome</keyword>
<dbReference type="AlphaFoldDB" id="A0A6N7S3Z3"/>
<dbReference type="RefSeq" id="WP_154238126.1">
    <property type="nucleotide sequence ID" value="NZ_CALJPI010000298.1"/>
</dbReference>
<dbReference type="Proteomes" id="UP000480929">
    <property type="component" value="Unassembled WGS sequence"/>
</dbReference>